<dbReference type="GO" id="GO:0005524">
    <property type="term" value="F:ATP binding"/>
    <property type="evidence" value="ECO:0007669"/>
    <property type="project" value="UniProtKB-UniRule"/>
</dbReference>
<evidence type="ECO:0000256" key="1">
    <source>
        <dbReference type="ARBA" id="ARBA00022472"/>
    </source>
</evidence>
<dbReference type="InterPro" id="IPR041703">
    <property type="entry name" value="Rho_factor_ATP-bd"/>
</dbReference>
<dbReference type="Pfam" id="PF07497">
    <property type="entry name" value="Rho_RNA_bind"/>
    <property type="match status" value="1"/>
</dbReference>
<dbReference type="NCBIfam" id="NF006886">
    <property type="entry name" value="PRK09376.1"/>
    <property type="match status" value="1"/>
</dbReference>
<comment type="function">
    <text evidence="9">Facilitates transcription termination by a mechanism that involves Rho binding to the nascent RNA, activation of Rho's RNA-dependent ATPase activity, and release of the mRNA from the DNA template.</text>
</comment>
<keyword evidence="8 9" id="KW-0804">Transcription</keyword>
<keyword evidence="2 9" id="KW-0547">Nucleotide-binding</keyword>
<dbReference type="PANTHER" id="PTHR46425:SF1">
    <property type="entry name" value="TRANSCRIPTION TERMINATION FACTOR RHO"/>
    <property type="match status" value="1"/>
</dbReference>
<dbReference type="Proteomes" id="UP001217500">
    <property type="component" value="Chromosome"/>
</dbReference>
<dbReference type="Pfam" id="PF00006">
    <property type="entry name" value="ATP-synt_ab"/>
    <property type="match status" value="1"/>
</dbReference>
<sequence length="418" mass="46454">MHLQDLKKKSPADLLSLAEEVGVENASSMRKQDMMFAILKQLAEDEVEIMGGGVIEILSDGFGFLRSPEANYLPGPDDIYVSPSQVRRFGLRTGDTVEGQIRAPKDGERYFALLKVSAINFEEPEKARHKVHFDNLTPLYPDERLKLDPNDPTVKDKSPRVIDLVAPIGKGQRALIVAPPRTGKTVLLQNIAQSITRNHPECFLIVLLIDERPEEVTDMQRSVKGEVVSSTFDEPASRHVQVAEMVIEKAKRLVEHGKDVVILLDSITRLARAYNTVVPSSGKVLTGGVDANALQRPKRFFGAARNIEEGGSLSIIATALIDTGSRMDEVIFEEFKGTGNSEIVLDRKVADKRVFPAIDILKSGTRKEELLVDQGVLAKMWVLRRILTPMGTVDAMEFLLAKLKDAKNNDEFFQQMNN</sequence>
<dbReference type="InterPro" id="IPR000194">
    <property type="entry name" value="ATPase_F1/V1/A1_a/bsu_nucl-bd"/>
</dbReference>
<dbReference type="Gene3D" id="3.40.50.300">
    <property type="entry name" value="P-loop containing nucleotide triphosphate hydrolases"/>
    <property type="match status" value="1"/>
</dbReference>
<dbReference type="SUPFAM" id="SSF52540">
    <property type="entry name" value="P-loop containing nucleoside triphosphate hydrolases"/>
    <property type="match status" value="1"/>
</dbReference>
<reference evidence="13" key="1">
    <citation type="submission" date="2023-01" db="EMBL/GenBank/DDBJ databases">
        <title>The genome sequence of Kordiimonadaceae bacterium 6D33.</title>
        <authorList>
            <person name="Liu Y."/>
        </authorList>
    </citation>
    <scope>NUCLEOTIDE SEQUENCE</scope>
    <source>
        <strain evidence="13">6D33</strain>
    </source>
</reference>
<dbReference type="HAMAP" id="MF_01884">
    <property type="entry name" value="Rho"/>
    <property type="match status" value="1"/>
</dbReference>
<dbReference type="CDD" id="cd01128">
    <property type="entry name" value="rho_factor_C"/>
    <property type="match status" value="1"/>
</dbReference>
<dbReference type="GO" id="GO:0003723">
    <property type="term" value="F:RNA binding"/>
    <property type="evidence" value="ECO:0007669"/>
    <property type="project" value="UniProtKB-UniRule"/>
</dbReference>
<dbReference type="InterPro" id="IPR003593">
    <property type="entry name" value="AAA+_ATPase"/>
</dbReference>
<dbReference type="GO" id="GO:0004386">
    <property type="term" value="F:helicase activity"/>
    <property type="evidence" value="ECO:0007669"/>
    <property type="project" value="UniProtKB-UniRule"/>
</dbReference>
<feature type="binding site" evidence="9">
    <location>
        <begin position="169"/>
        <end position="174"/>
    </location>
    <ligand>
        <name>ATP</name>
        <dbReference type="ChEBI" id="CHEBI:30616"/>
    </ligand>
</feature>
<evidence type="ECO:0000256" key="11">
    <source>
        <dbReference type="PROSITE-ProRule" id="PRU01203"/>
    </source>
</evidence>
<dbReference type="GO" id="GO:0008186">
    <property type="term" value="F:ATP-dependent activity, acting on RNA"/>
    <property type="evidence" value="ECO:0007669"/>
    <property type="project" value="UniProtKB-UniRule"/>
</dbReference>
<dbReference type="SMART" id="SM00357">
    <property type="entry name" value="CSP"/>
    <property type="match status" value="1"/>
</dbReference>
<dbReference type="NCBIfam" id="TIGR00767">
    <property type="entry name" value="rho"/>
    <property type="match status" value="1"/>
</dbReference>
<dbReference type="GO" id="GO:0016787">
    <property type="term" value="F:hydrolase activity"/>
    <property type="evidence" value="ECO:0007669"/>
    <property type="project" value="UniProtKB-KW"/>
</dbReference>
<dbReference type="RefSeq" id="WP_289504310.1">
    <property type="nucleotide sequence ID" value="NZ_CP116805.1"/>
</dbReference>
<dbReference type="InterPro" id="IPR027417">
    <property type="entry name" value="P-loop_NTPase"/>
</dbReference>
<dbReference type="InterPro" id="IPR011129">
    <property type="entry name" value="CSD"/>
</dbReference>
<dbReference type="InterPro" id="IPR011113">
    <property type="entry name" value="Rho_RNA-bd"/>
</dbReference>
<dbReference type="GO" id="GO:0005829">
    <property type="term" value="C:cytosol"/>
    <property type="evidence" value="ECO:0007669"/>
    <property type="project" value="UniProtKB-ARBA"/>
</dbReference>
<dbReference type="GO" id="GO:0006353">
    <property type="term" value="P:DNA-templated transcription termination"/>
    <property type="evidence" value="ECO:0007669"/>
    <property type="project" value="UniProtKB-UniRule"/>
</dbReference>
<evidence type="ECO:0000259" key="12">
    <source>
        <dbReference type="PROSITE" id="PS51856"/>
    </source>
</evidence>
<organism evidence="13 14">
    <name type="scientific">Gimibacter soli</name>
    <dbReference type="NCBI Taxonomy" id="3024400"/>
    <lineage>
        <taxon>Bacteria</taxon>
        <taxon>Pseudomonadati</taxon>
        <taxon>Pseudomonadota</taxon>
        <taxon>Alphaproteobacteria</taxon>
        <taxon>Kordiimonadales</taxon>
        <taxon>Temperatibacteraceae</taxon>
        <taxon>Gimibacter</taxon>
    </lineage>
</organism>
<evidence type="ECO:0000256" key="3">
    <source>
        <dbReference type="ARBA" id="ARBA00022801"/>
    </source>
</evidence>
<keyword evidence="3 9" id="KW-0378">Hydrolase</keyword>
<evidence type="ECO:0000256" key="4">
    <source>
        <dbReference type="ARBA" id="ARBA00022806"/>
    </source>
</evidence>
<dbReference type="SMART" id="SM00959">
    <property type="entry name" value="Rho_N"/>
    <property type="match status" value="1"/>
</dbReference>
<dbReference type="InterPro" id="IPR036269">
    <property type="entry name" value="Rho_N_sf"/>
</dbReference>
<keyword evidence="4 9" id="KW-0347">Helicase</keyword>
<dbReference type="SUPFAM" id="SSF68912">
    <property type="entry name" value="Rho N-terminal domain-like"/>
    <property type="match status" value="1"/>
</dbReference>
<dbReference type="EMBL" id="CP116805">
    <property type="protein sequence ID" value="WCL54591.1"/>
    <property type="molecule type" value="Genomic_DNA"/>
</dbReference>
<dbReference type="InterPro" id="IPR004665">
    <property type="entry name" value="Term_rho"/>
</dbReference>
<feature type="binding site" evidence="9">
    <location>
        <position position="212"/>
    </location>
    <ligand>
        <name>ATP</name>
        <dbReference type="ChEBI" id="CHEBI:30616"/>
    </ligand>
</feature>
<comment type="caution">
    <text evidence="9">Lacks conserved residue(s) required for the propagation of feature annotation.</text>
</comment>
<evidence type="ECO:0000256" key="10">
    <source>
        <dbReference type="NCBIfam" id="TIGR00767"/>
    </source>
</evidence>
<evidence type="ECO:0000256" key="2">
    <source>
        <dbReference type="ARBA" id="ARBA00022741"/>
    </source>
</evidence>
<proteinExistence type="inferred from homology"/>
<keyword evidence="6 9" id="KW-0694">RNA-binding</keyword>
<dbReference type="Pfam" id="PF07498">
    <property type="entry name" value="Rho_N"/>
    <property type="match status" value="1"/>
</dbReference>
<dbReference type="SMART" id="SM00382">
    <property type="entry name" value="AAA"/>
    <property type="match status" value="1"/>
</dbReference>
<dbReference type="Gene3D" id="1.10.720.10">
    <property type="match status" value="1"/>
</dbReference>
<keyword evidence="7 9" id="KW-0805">Transcription regulation</keyword>
<dbReference type="EC" id="3.6.4.-" evidence="9 10"/>
<dbReference type="SUPFAM" id="SSF50249">
    <property type="entry name" value="Nucleic acid-binding proteins"/>
    <property type="match status" value="1"/>
</dbReference>
<comment type="similarity">
    <text evidence="9 11">Belongs to the Rho family.</text>
</comment>
<feature type="binding site" evidence="9">
    <location>
        <begin position="181"/>
        <end position="186"/>
    </location>
    <ligand>
        <name>ATP</name>
        <dbReference type="ChEBI" id="CHEBI:30616"/>
    </ligand>
</feature>
<dbReference type="InterPro" id="IPR011112">
    <property type="entry name" value="Rho-like_N"/>
</dbReference>
<keyword evidence="1 9" id="KW-0806">Transcription termination</keyword>
<evidence type="ECO:0000256" key="6">
    <source>
        <dbReference type="ARBA" id="ARBA00022884"/>
    </source>
</evidence>
<evidence type="ECO:0000256" key="8">
    <source>
        <dbReference type="ARBA" id="ARBA00023163"/>
    </source>
</evidence>
<keyword evidence="14" id="KW-1185">Reference proteome</keyword>
<dbReference type="AlphaFoldDB" id="A0AAE9XTK9"/>
<evidence type="ECO:0000313" key="14">
    <source>
        <dbReference type="Proteomes" id="UP001217500"/>
    </source>
</evidence>
<accession>A0AAE9XTK9</accession>
<dbReference type="KEGG" id="gso:PH603_02315"/>
<dbReference type="CDD" id="cd04459">
    <property type="entry name" value="Rho_CSD"/>
    <property type="match status" value="1"/>
</dbReference>
<gene>
    <name evidence="9 13" type="primary">rho</name>
    <name evidence="13" type="ORF">PH603_02315</name>
</gene>
<evidence type="ECO:0000256" key="7">
    <source>
        <dbReference type="ARBA" id="ARBA00023015"/>
    </source>
</evidence>
<comment type="subunit">
    <text evidence="9">Homohexamer. The homohexamer assembles into an open ring structure.</text>
</comment>
<dbReference type="PROSITE" id="PS51856">
    <property type="entry name" value="RHO_RNA_BD"/>
    <property type="match status" value="1"/>
</dbReference>
<evidence type="ECO:0000256" key="9">
    <source>
        <dbReference type="HAMAP-Rule" id="MF_01884"/>
    </source>
</evidence>
<dbReference type="FunFam" id="3.40.50.300:FF:000072">
    <property type="entry name" value="Transcription termination factor Rho"/>
    <property type="match status" value="1"/>
</dbReference>
<feature type="domain" description="Rho RNA-BD" evidence="12">
    <location>
        <begin position="48"/>
        <end position="123"/>
    </location>
</feature>
<evidence type="ECO:0000256" key="5">
    <source>
        <dbReference type="ARBA" id="ARBA00022840"/>
    </source>
</evidence>
<protein>
    <recommendedName>
        <fullName evidence="9 10">Transcription termination factor Rho</fullName>
        <ecNumber evidence="9 10">3.6.4.-</ecNumber>
    </recommendedName>
    <alternativeName>
        <fullName evidence="9">ATP-dependent helicase Rho</fullName>
    </alternativeName>
</protein>
<keyword evidence="5 9" id="KW-0067">ATP-binding</keyword>
<dbReference type="PANTHER" id="PTHR46425">
    <property type="entry name" value="TRANSCRIPTION TERMINATION FACTOR RHO"/>
    <property type="match status" value="1"/>
</dbReference>
<evidence type="ECO:0000313" key="13">
    <source>
        <dbReference type="EMBL" id="WCL54591.1"/>
    </source>
</evidence>
<dbReference type="InterPro" id="IPR012340">
    <property type="entry name" value="NA-bd_OB-fold"/>
</dbReference>
<dbReference type="Gene3D" id="2.40.50.140">
    <property type="entry name" value="Nucleic acid-binding proteins"/>
    <property type="match status" value="1"/>
</dbReference>
<name>A0AAE9XTK9_9PROT</name>